<evidence type="ECO:0000313" key="2">
    <source>
        <dbReference type="EMBL" id="KAE9453786.1"/>
    </source>
</evidence>
<dbReference type="AlphaFoldDB" id="A0A6A4L0Z6"/>
<dbReference type="OrthoDB" id="766467at2759"/>
<dbReference type="InterPro" id="IPR026182">
    <property type="entry name" value="ANAPC15"/>
</dbReference>
<proteinExistence type="predicted"/>
<gene>
    <name evidence="2" type="ORF">C3L33_14379</name>
</gene>
<feature type="compositionally biased region" description="Acidic residues" evidence="1">
    <location>
        <begin position="91"/>
        <end position="120"/>
    </location>
</feature>
<comment type="caution">
    <text evidence="2">The sequence shown here is derived from an EMBL/GenBank/DDBJ whole genome shotgun (WGS) entry which is preliminary data.</text>
</comment>
<dbReference type="PANTHER" id="PTHR37771">
    <property type="entry name" value="OS02G0593400 PROTEIN"/>
    <property type="match status" value="1"/>
</dbReference>
<protein>
    <submittedName>
        <fullName evidence="2">Uncharacterized protein</fullName>
    </submittedName>
</protein>
<sequence>MLQYPAFMTQYPWSTRMIPTSFLLPAQWPQPPSDELLLAMEESDFEDKVIYDKPNSNSLCHKLILQLRALNEIRKTNSNLIVIGKTSVENDKEDYDNDADDEEADNADESEGDDFEQETG</sequence>
<feature type="region of interest" description="Disordered" evidence="1">
    <location>
        <begin position="85"/>
        <end position="120"/>
    </location>
</feature>
<keyword evidence="3" id="KW-1185">Reference proteome</keyword>
<reference evidence="2 3" key="1">
    <citation type="journal article" date="2019" name="Genome Biol. Evol.">
        <title>The Rhododendron genome and chromosomal organization provide insight into shared whole-genome duplications across the heath family (Ericaceae).</title>
        <authorList>
            <person name="Soza V.L."/>
            <person name="Lindsley D."/>
            <person name="Waalkes A."/>
            <person name="Ramage E."/>
            <person name="Patwardhan R.P."/>
            <person name="Burton J.N."/>
            <person name="Adey A."/>
            <person name="Kumar A."/>
            <person name="Qiu R."/>
            <person name="Shendure J."/>
            <person name="Hall B."/>
        </authorList>
    </citation>
    <scope>NUCLEOTIDE SEQUENCE [LARGE SCALE GENOMIC DNA]</scope>
    <source>
        <strain evidence="2">RSF 1966-606</strain>
    </source>
</reference>
<feature type="non-terminal residue" evidence="2">
    <location>
        <position position="1"/>
    </location>
</feature>
<dbReference type="GO" id="GO:0005680">
    <property type="term" value="C:anaphase-promoting complex"/>
    <property type="evidence" value="ECO:0007669"/>
    <property type="project" value="InterPro"/>
</dbReference>
<dbReference type="GO" id="GO:0090266">
    <property type="term" value="P:regulation of mitotic cell cycle spindle assembly checkpoint"/>
    <property type="evidence" value="ECO:0007669"/>
    <property type="project" value="InterPro"/>
</dbReference>
<evidence type="ECO:0000256" key="1">
    <source>
        <dbReference type="SAM" id="MobiDB-lite"/>
    </source>
</evidence>
<accession>A0A6A4L0Z6</accession>
<evidence type="ECO:0000313" key="3">
    <source>
        <dbReference type="Proteomes" id="UP000428333"/>
    </source>
</evidence>
<dbReference type="PANTHER" id="PTHR37771:SF2">
    <property type="entry name" value="OS02G0593400 PROTEIN"/>
    <property type="match status" value="1"/>
</dbReference>
<dbReference type="EMBL" id="QEFC01002160">
    <property type="protein sequence ID" value="KAE9453786.1"/>
    <property type="molecule type" value="Genomic_DNA"/>
</dbReference>
<dbReference type="Pfam" id="PF15243">
    <property type="entry name" value="ANAPC15"/>
    <property type="match status" value="1"/>
</dbReference>
<organism evidence="2 3">
    <name type="scientific">Rhododendron williamsianum</name>
    <dbReference type="NCBI Taxonomy" id="262921"/>
    <lineage>
        <taxon>Eukaryota</taxon>
        <taxon>Viridiplantae</taxon>
        <taxon>Streptophyta</taxon>
        <taxon>Embryophyta</taxon>
        <taxon>Tracheophyta</taxon>
        <taxon>Spermatophyta</taxon>
        <taxon>Magnoliopsida</taxon>
        <taxon>eudicotyledons</taxon>
        <taxon>Gunneridae</taxon>
        <taxon>Pentapetalae</taxon>
        <taxon>asterids</taxon>
        <taxon>Ericales</taxon>
        <taxon>Ericaceae</taxon>
        <taxon>Ericoideae</taxon>
        <taxon>Rhodoreae</taxon>
        <taxon>Rhododendron</taxon>
    </lineage>
</organism>
<dbReference type="Proteomes" id="UP000428333">
    <property type="component" value="Linkage Group LG08"/>
</dbReference>
<name>A0A6A4L0Z6_9ERIC</name>